<dbReference type="GO" id="GO:0050380">
    <property type="term" value="F:undecaprenyl-diphosphatase activity"/>
    <property type="evidence" value="ECO:0007669"/>
    <property type="project" value="UniProtKB-UniRule"/>
</dbReference>
<feature type="transmembrane region" description="Helical" evidence="17">
    <location>
        <begin position="91"/>
        <end position="110"/>
    </location>
</feature>
<keyword evidence="9 17" id="KW-0573">Peptidoglycan synthesis</keyword>
<evidence type="ECO:0000256" key="1">
    <source>
        <dbReference type="ARBA" id="ARBA00004651"/>
    </source>
</evidence>
<evidence type="ECO:0000256" key="15">
    <source>
        <dbReference type="ARBA" id="ARBA00032932"/>
    </source>
</evidence>
<accession>A0A0R1V3X0</accession>
<dbReference type="HAMAP" id="MF_01006">
    <property type="entry name" value="Undec_diphosphatase"/>
    <property type="match status" value="1"/>
</dbReference>
<dbReference type="GO" id="GO:0008360">
    <property type="term" value="P:regulation of cell shape"/>
    <property type="evidence" value="ECO:0007669"/>
    <property type="project" value="UniProtKB-KW"/>
</dbReference>
<keyword evidence="19" id="KW-1185">Reference proteome</keyword>
<feature type="transmembrane region" description="Helical" evidence="17">
    <location>
        <begin position="227"/>
        <end position="251"/>
    </location>
</feature>
<protein>
    <recommendedName>
        <fullName evidence="4 17">Undecaprenyl-diphosphatase</fullName>
        <ecNumber evidence="3 17">3.6.1.27</ecNumber>
    </recommendedName>
    <alternativeName>
        <fullName evidence="15 17">Bacitracin resistance protein</fullName>
    </alternativeName>
    <alternativeName>
        <fullName evidence="14 17">Undecaprenyl pyrophosphate phosphatase</fullName>
    </alternativeName>
</protein>
<evidence type="ECO:0000256" key="9">
    <source>
        <dbReference type="ARBA" id="ARBA00022984"/>
    </source>
</evidence>
<dbReference type="InterPro" id="IPR003824">
    <property type="entry name" value="UppP"/>
</dbReference>
<evidence type="ECO:0000256" key="5">
    <source>
        <dbReference type="ARBA" id="ARBA00022475"/>
    </source>
</evidence>
<name>A0A0R1V3X0_9LACO</name>
<evidence type="ECO:0000256" key="14">
    <source>
        <dbReference type="ARBA" id="ARBA00032707"/>
    </source>
</evidence>
<dbReference type="PANTHER" id="PTHR30622">
    <property type="entry name" value="UNDECAPRENYL-DIPHOSPHATASE"/>
    <property type="match status" value="1"/>
</dbReference>
<feature type="transmembrane region" description="Helical" evidence="17">
    <location>
        <begin position="52"/>
        <end position="71"/>
    </location>
</feature>
<feature type="transmembrane region" description="Helical" evidence="17">
    <location>
        <begin position="192"/>
        <end position="215"/>
    </location>
</feature>
<keyword evidence="11 17" id="KW-0472">Membrane</keyword>
<organism evidence="18 19">
    <name type="scientific">Liquorilactobacillus satsumensis DSM 16230 = JCM 12392</name>
    <dbReference type="NCBI Taxonomy" id="1423801"/>
    <lineage>
        <taxon>Bacteria</taxon>
        <taxon>Bacillati</taxon>
        <taxon>Bacillota</taxon>
        <taxon>Bacilli</taxon>
        <taxon>Lactobacillales</taxon>
        <taxon>Lactobacillaceae</taxon>
        <taxon>Liquorilactobacillus</taxon>
    </lineage>
</organism>
<keyword evidence="12 17" id="KW-0046">Antibiotic resistance</keyword>
<dbReference type="NCBIfam" id="NF001391">
    <property type="entry name" value="PRK00281.1-5"/>
    <property type="match status" value="1"/>
</dbReference>
<evidence type="ECO:0000313" key="18">
    <source>
        <dbReference type="EMBL" id="KRM00304.1"/>
    </source>
</evidence>
<evidence type="ECO:0000256" key="7">
    <source>
        <dbReference type="ARBA" id="ARBA00022801"/>
    </source>
</evidence>
<keyword evidence="10 17" id="KW-1133">Transmembrane helix</keyword>
<evidence type="ECO:0000313" key="19">
    <source>
        <dbReference type="Proteomes" id="UP000051166"/>
    </source>
</evidence>
<comment type="miscellaneous">
    <text evidence="17">Bacitracin is thought to be involved in the inhibition of peptidoglycan synthesis by sequestering undecaprenyl diphosphate, thereby reducing the pool of lipid carrier available.</text>
</comment>
<dbReference type="PATRIC" id="fig|1423801.4.peg.1600"/>
<comment type="subcellular location">
    <subcellularLocation>
        <location evidence="1 17">Cell membrane</location>
        <topology evidence="1 17">Multi-pass membrane protein</topology>
    </subcellularLocation>
</comment>
<dbReference type="EC" id="3.6.1.27" evidence="3 17"/>
<evidence type="ECO:0000256" key="16">
    <source>
        <dbReference type="ARBA" id="ARBA00047594"/>
    </source>
</evidence>
<sequence length="281" mass="31557">MKEKIFMLDIIKAIILGIVEGVTEFLPISSTGHLVLVDEFIKLQQSKQFVDMFNVVIQLGAIMAVVVIYFHKLNPLSPRKSVIERKKTWTLWKKVIIAIIPSVIVGFPLNDWMDEHLMNWFVVSMALIIYGVLFIVIENRNKNIAPKYDNLDTLTYKTAIAIGLFQVLALIPGTSRSGSTILGGIMIGTSRFVATEFSFFLAIPTMFGASLLKLYKYFNHGGSLAGLQGVVLAVGVLVSFVIAYLSIRFLLNYVKKNDFKAFGWYRIVLGVVVIGYFAFFH</sequence>
<gene>
    <name evidence="17" type="primary">uppP</name>
    <name evidence="18" type="ORF">FD50_GL001563</name>
</gene>
<keyword evidence="6 17" id="KW-0812">Transmembrane</keyword>
<keyword evidence="13 17" id="KW-0961">Cell wall biogenesis/degradation</keyword>
<dbReference type="GO" id="GO:0046677">
    <property type="term" value="P:response to antibiotic"/>
    <property type="evidence" value="ECO:0007669"/>
    <property type="project" value="UniProtKB-UniRule"/>
</dbReference>
<dbReference type="Proteomes" id="UP000051166">
    <property type="component" value="Unassembled WGS sequence"/>
</dbReference>
<feature type="transmembrane region" description="Helical" evidence="17">
    <location>
        <begin position="117"/>
        <end position="137"/>
    </location>
</feature>
<dbReference type="GO" id="GO:0009252">
    <property type="term" value="P:peptidoglycan biosynthetic process"/>
    <property type="evidence" value="ECO:0007669"/>
    <property type="project" value="UniProtKB-KW"/>
</dbReference>
<dbReference type="NCBIfam" id="NF001389">
    <property type="entry name" value="PRK00281.1-2"/>
    <property type="match status" value="1"/>
</dbReference>
<keyword evidence="5 17" id="KW-1003">Cell membrane</keyword>
<dbReference type="NCBIfam" id="TIGR00753">
    <property type="entry name" value="undec_PP_bacA"/>
    <property type="match status" value="1"/>
</dbReference>
<evidence type="ECO:0000256" key="12">
    <source>
        <dbReference type="ARBA" id="ARBA00023251"/>
    </source>
</evidence>
<evidence type="ECO:0000256" key="3">
    <source>
        <dbReference type="ARBA" id="ARBA00012374"/>
    </source>
</evidence>
<evidence type="ECO:0000256" key="4">
    <source>
        <dbReference type="ARBA" id="ARBA00021581"/>
    </source>
</evidence>
<dbReference type="PANTHER" id="PTHR30622:SF3">
    <property type="entry name" value="UNDECAPRENYL-DIPHOSPHATASE"/>
    <property type="match status" value="1"/>
</dbReference>
<evidence type="ECO:0000256" key="17">
    <source>
        <dbReference type="HAMAP-Rule" id="MF_01006"/>
    </source>
</evidence>
<reference evidence="18 19" key="1">
    <citation type="journal article" date="2015" name="Genome Announc.">
        <title>Expanding the biotechnology potential of lactobacilli through comparative genomics of 213 strains and associated genera.</title>
        <authorList>
            <person name="Sun Z."/>
            <person name="Harris H.M."/>
            <person name="McCann A."/>
            <person name="Guo C."/>
            <person name="Argimon S."/>
            <person name="Zhang W."/>
            <person name="Yang X."/>
            <person name="Jeffery I.B."/>
            <person name="Cooney J.C."/>
            <person name="Kagawa T.F."/>
            <person name="Liu W."/>
            <person name="Song Y."/>
            <person name="Salvetti E."/>
            <person name="Wrobel A."/>
            <person name="Rasinkangas P."/>
            <person name="Parkhill J."/>
            <person name="Rea M.C."/>
            <person name="O'Sullivan O."/>
            <person name="Ritari J."/>
            <person name="Douillard F.P."/>
            <person name="Paul Ross R."/>
            <person name="Yang R."/>
            <person name="Briner A.E."/>
            <person name="Felis G.E."/>
            <person name="de Vos W.M."/>
            <person name="Barrangou R."/>
            <person name="Klaenhammer T.R."/>
            <person name="Caufield P.W."/>
            <person name="Cui Y."/>
            <person name="Zhang H."/>
            <person name="O'Toole P.W."/>
        </authorList>
    </citation>
    <scope>NUCLEOTIDE SEQUENCE [LARGE SCALE GENOMIC DNA]</scope>
    <source>
        <strain evidence="18 19">DSM 16230</strain>
    </source>
</reference>
<comment type="similarity">
    <text evidence="2 17">Belongs to the UppP family.</text>
</comment>
<dbReference type="GO" id="GO:0071555">
    <property type="term" value="P:cell wall organization"/>
    <property type="evidence" value="ECO:0007669"/>
    <property type="project" value="UniProtKB-KW"/>
</dbReference>
<evidence type="ECO:0000256" key="8">
    <source>
        <dbReference type="ARBA" id="ARBA00022960"/>
    </source>
</evidence>
<comment type="caution">
    <text evidence="18">The sequence shown here is derived from an EMBL/GenBank/DDBJ whole genome shotgun (WGS) entry which is preliminary data.</text>
</comment>
<dbReference type="GO" id="GO:0005886">
    <property type="term" value="C:plasma membrane"/>
    <property type="evidence" value="ECO:0007669"/>
    <property type="project" value="UniProtKB-SubCell"/>
</dbReference>
<proteinExistence type="inferred from homology"/>
<keyword evidence="8 17" id="KW-0133">Cell shape</keyword>
<evidence type="ECO:0000256" key="10">
    <source>
        <dbReference type="ARBA" id="ARBA00022989"/>
    </source>
</evidence>
<feature type="transmembrane region" description="Helical" evidence="17">
    <location>
        <begin position="263"/>
        <end position="280"/>
    </location>
</feature>
<dbReference type="STRING" id="1423801.FD50_GL001563"/>
<feature type="transmembrane region" description="Helical" evidence="17">
    <location>
        <begin position="153"/>
        <end position="171"/>
    </location>
</feature>
<dbReference type="NCBIfam" id="NF001390">
    <property type="entry name" value="PRK00281.1-4"/>
    <property type="match status" value="1"/>
</dbReference>
<evidence type="ECO:0000256" key="6">
    <source>
        <dbReference type="ARBA" id="ARBA00022692"/>
    </source>
</evidence>
<dbReference type="EMBL" id="AZFQ01000011">
    <property type="protein sequence ID" value="KRM00304.1"/>
    <property type="molecule type" value="Genomic_DNA"/>
</dbReference>
<comment type="function">
    <text evidence="17">Catalyzes the dephosphorylation of undecaprenyl diphosphate (UPP). Confers resistance to bacitracin.</text>
</comment>
<evidence type="ECO:0000256" key="13">
    <source>
        <dbReference type="ARBA" id="ARBA00023316"/>
    </source>
</evidence>
<dbReference type="Pfam" id="PF02673">
    <property type="entry name" value="BacA"/>
    <property type="match status" value="1"/>
</dbReference>
<evidence type="ECO:0000256" key="2">
    <source>
        <dbReference type="ARBA" id="ARBA00010621"/>
    </source>
</evidence>
<evidence type="ECO:0000256" key="11">
    <source>
        <dbReference type="ARBA" id="ARBA00023136"/>
    </source>
</evidence>
<dbReference type="AlphaFoldDB" id="A0A0R1V3X0"/>
<comment type="catalytic activity">
    <reaction evidence="16 17">
        <text>di-trans,octa-cis-undecaprenyl diphosphate + H2O = di-trans,octa-cis-undecaprenyl phosphate + phosphate + H(+)</text>
        <dbReference type="Rhea" id="RHEA:28094"/>
        <dbReference type="ChEBI" id="CHEBI:15377"/>
        <dbReference type="ChEBI" id="CHEBI:15378"/>
        <dbReference type="ChEBI" id="CHEBI:43474"/>
        <dbReference type="ChEBI" id="CHEBI:58405"/>
        <dbReference type="ChEBI" id="CHEBI:60392"/>
        <dbReference type="EC" id="3.6.1.27"/>
    </reaction>
</comment>
<keyword evidence="7 17" id="KW-0378">Hydrolase</keyword>